<accession>A0A8S9ZTJ7</accession>
<name>A0A8S9ZTJ7_9BILA</name>
<gene>
    <name evidence="1" type="ORF">Mgra_00003421</name>
</gene>
<evidence type="ECO:0000313" key="1">
    <source>
        <dbReference type="EMBL" id="KAF7637032.1"/>
    </source>
</evidence>
<comment type="caution">
    <text evidence="1">The sequence shown here is derived from an EMBL/GenBank/DDBJ whole genome shotgun (WGS) entry which is preliminary data.</text>
</comment>
<sequence>LPHPGPLPIYPNNQNIPAIPELNILLETLLNQFTSNDLNGEYNTSDQSIMHSIRLGYPNETISGQYRRFDGVEQNLIKNGNGLMEGLPD</sequence>
<keyword evidence="2" id="KW-1185">Reference proteome</keyword>
<dbReference type="AlphaFoldDB" id="A0A8S9ZTJ7"/>
<proteinExistence type="predicted"/>
<reference evidence="1" key="1">
    <citation type="journal article" date="2020" name="Ecol. Evol.">
        <title>Genome structure and content of the rice root-knot nematode (Meloidogyne graminicola).</title>
        <authorList>
            <person name="Phan N.T."/>
            <person name="Danchin E.G.J."/>
            <person name="Klopp C."/>
            <person name="Perfus-Barbeoch L."/>
            <person name="Kozlowski D.K."/>
            <person name="Koutsovoulos G.D."/>
            <person name="Lopez-Roques C."/>
            <person name="Bouchez O."/>
            <person name="Zahm M."/>
            <person name="Besnard G."/>
            <person name="Bellafiore S."/>
        </authorList>
    </citation>
    <scope>NUCLEOTIDE SEQUENCE</scope>
    <source>
        <strain evidence="1">VN-18</strain>
    </source>
</reference>
<evidence type="ECO:0000313" key="2">
    <source>
        <dbReference type="Proteomes" id="UP000605970"/>
    </source>
</evidence>
<organism evidence="1 2">
    <name type="scientific">Meloidogyne graminicola</name>
    <dbReference type="NCBI Taxonomy" id="189291"/>
    <lineage>
        <taxon>Eukaryota</taxon>
        <taxon>Metazoa</taxon>
        <taxon>Ecdysozoa</taxon>
        <taxon>Nematoda</taxon>
        <taxon>Chromadorea</taxon>
        <taxon>Rhabditida</taxon>
        <taxon>Tylenchina</taxon>
        <taxon>Tylenchomorpha</taxon>
        <taxon>Tylenchoidea</taxon>
        <taxon>Meloidogynidae</taxon>
        <taxon>Meloidogyninae</taxon>
        <taxon>Meloidogyne</taxon>
    </lineage>
</organism>
<dbReference type="Proteomes" id="UP000605970">
    <property type="component" value="Unassembled WGS sequence"/>
</dbReference>
<feature type="non-terminal residue" evidence="1">
    <location>
        <position position="89"/>
    </location>
</feature>
<dbReference type="EMBL" id="JABEBT010000023">
    <property type="protein sequence ID" value="KAF7637032.1"/>
    <property type="molecule type" value="Genomic_DNA"/>
</dbReference>
<protein>
    <submittedName>
        <fullName evidence="1">Uncharacterized protein</fullName>
    </submittedName>
</protein>